<dbReference type="PRINTS" id="PR00047">
    <property type="entry name" value="STROIDFINGER"/>
</dbReference>
<evidence type="ECO:0000256" key="8">
    <source>
        <dbReference type="ARBA" id="ARBA00023242"/>
    </source>
</evidence>
<dbReference type="GO" id="GO:0004879">
    <property type="term" value="F:nuclear receptor activity"/>
    <property type="evidence" value="ECO:0007669"/>
    <property type="project" value="TreeGrafter"/>
</dbReference>
<evidence type="ECO:0000256" key="1">
    <source>
        <dbReference type="ARBA" id="ARBA00022723"/>
    </source>
</evidence>
<comment type="subcellular location">
    <subcellularLocation>
        <location evidence="9">Nucleus</location>
    </subcellularLocation>
</comment>
<dbReference type="Gene3D" id="3.30.50.10">
    <property type="entry name" value="Erythroid Transcription Factor GATA-1, subunit A"/>
    <property type="match status" value="1"/>
</dbReference>
<dbReference type="GO" id="GO:0008270">
    <property type="term" value="F:zinc ion binding"/>
    <property type="evidence" value="ECO:0007669"/>
    <property type="project" value="UniProtKB-KW"/>
</dbReference>
<evidence type="ECO:0000256" key="5">
    <source>
        <dbReference type="ARBA" id="ARBA00023125"/>
    </source>
</evidence>
<dbReference type="InterPro" id="IPR001628">
    <property type="entry name" value="Znf_hrmn_rcpt"/>
</dbReference>
<evidence type="ECO:0000256" key="2">
    <source>
        <dbReference type="ARBA" id="ARBA00022771"/>
    </source>
</evidence>
<evidence type="ECO:0000256" key="4">
    <source>
        <dbReference type="ARBA" id="ARBA00023015"/>
    </source>
</evidence>
<dbReference type="SMART" id="SM00430">
    <property type="entry name" value="HOLI"/>
    <property type="match status" value="1"/>
</dbReference>
<organism evidence="12 13">
    <name type="scientific">Biomphalaria glabrata</name>
    <name type="common">Bloodfluke planorb</name>
    <name type="synonym">Freshwater snail</name>
    <dbReference type="NCBI Taxonomy" id="6526"/>
    <lineage>
        <taxon>Eukaryota</taxon>
        <taxon>Metazoa</taxon>
        <taxon>Spiralia</taxon>
        <taxon>Lophotrochozoa</taxon>
        <taxon>Mollusca</taxon>
        <taxon>Gastropoda</taxon>
        <taxon>Heterobranchia</taxon>
        <taxon>Euthyneura</taxon>
        <taxon>Panpulmonata</taxon>
        <taxon>Hygrophila</taxon>
        <taxon>Lymnaeoidea</taxon>
        <taxon>Planorbidae</taxon>
        <taxon>Biomphalaria</taxon>
    </lineage>
</organism>
<dbReference type="Gene3D" id="1.10.565.10">
    <property type="entry name" value="Retinoid X Receptor"/>
    <property type="match status" value="1"/>
</dbReference>
<evidence type="ECO:0000259" key="10">
    <source>
        <dbReference type="PROSITE" id="PS51030"/>
    </source>
</evidence>
<evidence type="ECO:0000313" key="13">
    <source>
        <dbReference type="RefSeq" id="XP_055870397.1"/>
    </source>
</evidence>
<feature type="domain" description="NR LBD" evidence="11">
    <location>
        <begin position="403"/>
        <end position="670"/>
    </location>
</feature>
<evidence type="ECO:0000256" key="7">
    <source>
        <dbReference type="ARBA" id="ARBA00023170"/>
    </source>
</evidence>
<dbReference type="PANTHER" id="PTHR24082">
    <property type="entry name" value="NUCLEAR HORMONE RECEPTOR"/>
    <property type="match status" value="1"/>
</dbReference>
<keyword evidence="8 9" id="KW-0539">Nucleus</keyword>
<feature type="domain" description="Nuclear receptor" evidence="10">
    <location>
        <begin position="14"/>
        <end position="91"/>
    </location>
</feature>
<comment type="similarity">
    <text evidence="9">Belongs to the nuclear hormone receptor family.</text>
</comment>
<dbReference type="GO" id="GO:0030154">
    <property type="term" value="P:cell differentiation"/>
    <property type="evidence" value="ECO:0007669"/>
    <property type="project" value="TreeGrafter"/>
</dbReference>
<dbReference type="GO" id="GO:0005634">
    <property type="term" value="C:nucleus"/>
    <property type="evidence" value="ECO:0007669"/>
    <property type="project" value="UniProtKB-SubCell"/>
</dbReference>
<dbReference type="AlphaFoldDB" id="A0A9W2Z607"/>
<evidence type="ECO:0000256" key="9">
    <source>
        <dbReference type="RuleBase" id="RU004334"/>
    </source>
</evidence>
<dbReference type="GO" id="GO:0045944">
    <property type="term" value="P:positive regulation of transcription by RNA polymerase II"/>
    <property type="evidence" value="ECO:0007669"/>
    <property type="project" value="TreeGrafter"/>
</dbReference>
<keyword evidence="2 9" id="KW-0863">Zinc-finger</keyword>
<proteinExistence type="inferred from homology"/>
<dbReference type="PANTHER" id="PTHR24082:SF473">
    <property type="entry name" value="ECDYSONE-INDUCED PROTEIN 75B, ISOFORM B"/>
    <property type="match status" value="1"/>
</dbReference>
<keyword evidence="5 9" id="KW-0238">DNA-binding</keyword>
<dbReference type="OrthoDB" id="6058386at2759"/>
<dbReference type="PROSITE" id="PS51843">
    <property type="entry name" value="NR_LBD"/>
    <property type="match status" value="1"/>
</dbReference>
<dbReference type="Proteomes" id="UP001165740">
    <property type="component" value="Chromosome 16"/>
</dbReference>
<evidence type="ECO:0000259" key="11">
    <source>
        <dbReference type="PROSITE" id="PS51843"/>
    </source>
</evidence>
<dbReference type="PROSITE" id="PS51030">
    <property type="entry name" value="NUCLEAR_REC_DBD_2"/>
    <property type="match status" value="1"/>
</dbReference>
<dbReference type="Pfam" id="PF00104">
    <property type="entry name" value="Hormone_recep"/>
    <property type="match status" value="1"/>
</dbReference>
<dbReference type="GO" id="GO:0000978">
    <property type="term" value="F:RNA polymerase II cis-regulatory region sequence-specific DNA binding"/>
    <property type="evidence" value="ECO:0007669"/>
    <property type="project" value="TreeGrafter"/>
</dbReference>
<keyword evidence="6 9" id="KW-0804">Transcription</keyword>
<dbReference type="CDD" id="cd06916">
    <property type="entry name" value="NR_DBD_like"/>
    <property type="match status" value="1"/>
</dbReference>
<protein>
    <submittedName>
        <fullName evidence="13">Uncharacterized protein LOC106069003</fullName>
    </submittedName>
</protein>
<dbReference type="OMA" id="ELNDWIN"/>
<dbReference type="GO" id="GO:0000122">
    <property type="term" value="P:negative regulation of transcription by RNA polymerase II"/>
    <property type="evidence" value="ECO:0007669"/>
    <property type="project" value="TreeGrafter"/>
</dbReference>
<evidence type="ECO:0000256" key="6">
    <source>
        <dbReference type="ARBA" id="ARBA00023163"/>
    </source>
</evidence>
<dbReference type="SUPFAM" id="SSF48508">
    <property type="entry name" value="Nuclear receptor ligand-binding domain"/>
    <property type="match status" value="1"/>
</dbReference>
<gene>
    <name evidence="13" type="primary">LOC106069003</name>
</gene>
<keyword evidence="1 9" id="KW-0479">Metal-binding</keyword>
<keyword evidence="4 9" id="KW-0805">Transcription regulation</keyword>
<keyword evidence="7 9" id="KW-0675">Receptor</keyword>
<name>A0A9W2Z607_BIOGL</name>
<evidence type="ECO:0000313" key="12">
    <source>
        <dbReference type="Proteomes" id="UP001165740"/>
    </source>
</evidence>
<dbReference type="GO" id="GO:0009755">
    <property type="term" value="P:hormone-mediated signaling pathway"/>
    <property type="evidence" value="ECO:0007669"/>
    <property type="project" value="TreeGrafter"/>
</dbReference>
<dbReference type="SMART" id="SM00399">
    <property type="entry name" value="ZnF_C4"/>
    <property type="match status" value="1"/>
</dbReference>
<reference evidence="13" key="1">
    <citation type="submission" date="2025-08" db="UniProtKB">
        <authorList>
            <consortium name="RefSeq"/>
        </authorList>
    </citation>
    <scope>IDENTIFICATION</scope>
</reference>
<dbReference type="SUPFAM" id="SSF57716">
    <property type="entry name" value="Glucocorticoid receptor-like (DNA-binding domain)"/>
    <property type="match status" value="1"/>
</dbReference>
<dbReference type="InterPro" id="IPR050234">
    <property type="entry name" value="Nuclear_hormone_rcpt_NR1"/>
</dbReference>
<dbReference type="InterPro" id="IPR035500">
    <property type="entry name" value="NHR-like_dom_sf"/>
</dbReference>
<dbReference type="RefSeq" id="XP_055870397.1">
    <property type="nucleotide sequence ID" value="XM_056014422.1"/>
</dbReference>
<dbReference type="Pfam" id="PF00105">
    <property type="entry name" value="zf-C4"/>
    <property type="match status" value="1"/>
</dbReference>
<dbReference type="InterPro" id="IPR000536">
    <property type="entry name" value="Nucl_hrmn_rcpt_lig-bd"/>
</dbReference>
<keyword evidence="12" id="KW-1185">Reference proteome</keyword>
<accession>A0A9W2Z607</accession>
<evidence type="ECO:0000256" key="3">
    <source>
        <dbReference type="ARBA" id="ARBA00022833"/>
    </source>
</evidence>
<keyword evidence="3 9" id="KW-0862">Zinc</keyword>
<dbReference type="InterPro" id="IPR013088">
    <property type="entry name" value="Znf_NHR/GATA"/>
</dbReference>
<sequence>MEDRGNKTKRLPALPPCKICGEPASGFHYGLNSCGACKGFFLRSLLRPDPYKCSTDGKCQVGPEIKRRKMCQKCRFDKCLRLGMSKNAIKIGRYTYSKRTQDTLELNQLRNNTAQDGSSQENPQELPDSIEDVVLQHTSDVFMTSKPSLCGECPRETSRASNSTTLERENLAKQALSSVDSLPLDLLSLNPNKASDQTNSRRTNIMSSTSNKRLMSETVESLSIPLQDMSSVNWTSSNSTLAPADPDERVPVQSCQLVSQSSMPISLRHARPVQAHLVQPNHKHYWMQRSQKELEQPIELPTSLLKDQILRKLQRNLLHQNWSSDHIWEVHQDTRELLPLQRQSPKLIHDPVHYKANAEVFKSDVEMEEARNYSVHEPQISDEKKASGDMEWTPWSSDFTESELNDWINLLVSYHRMHIFDNTSFDTDQLKARTDSVYNSHRLQETTFGEMKALDRELYFEIYKSTGLDVDGRRTIMSSFLLGIHNEIATVIKFFKQIPGFKHLPTSDQIKLVKGCSHEYHILGLYRGWDNTTRCMTFATLGETLTEQDLRKVFPDEALSAHIQMVMTLQKLNLSSEQIVLLKAIVATAPDRDILEAVEAVTHIHWKLVNCLLYLLCKQDLCPVIKFGQIMSVLTEMRSYSLHIRASYSNIRSDVEELTGKVSLPFIYELFF</sequence>
<dbReference type="PROSITE" id="PS00031">
    <property type="entry name" value="NUCLEAR_REC_DBD_1"/>
    <property type="match status" value="1"/>
</dbReference>
<dbReference type="GeneID" id="106069003"/>